<proteinExistence type="predicted"/>
<organism evidence="1">
    <name type="scientific">marine metagenome</name>
    <dbReference type="NCBI Taxonomy" id="408172"/>
    <lineage>
        <taxon>unclassified sequences</taxon>
        <taxon>metagenomes</taxon>
        <taxon>ecological metagenomes</taxon>
    </lineage>
</organism>
<protein>
    <submittedName>
        <fullName evidence="1">Uncharacterized protein</fullName>
    </submittedName>
</protein>
<reference evidence="1" key="1">
    <citation type="submission" date="2018-05" db="EMBL/GenBank/DDBJ databases">
        <authorList>
            <person name="Lanie J.A."/>
            <person name="Ng W.-L."/>
            <person name="Kazmierczak K.M."/>
            <person name="Andrzejewski T.M."/>
            <person name="Davidsen T.M."/>
            <person name="Wayne K.J."/>
            <person name="Tettelin H."/>
            <person name="Glass J.I."/>
            <person name="Rusch D."/>
            <person name="Podicherti R."/>
            <person name="Tsui H.-C.T."/>
            <person name="Winkler M.E."/>
        </authorList>
    </citation>
    <scope>NUCLEOTIDE SEQUENCE</scope>
</reference>
<sequence length="463" mass="53204">MIKSYILIICSSALLTGKSIVINDVYYYSDPTGISLHRPEMDHSETLILAEHDPTTNDGSFDFREIVFYIHADPSKNQKYIRKSSKSKKKKKTKKKAKPYFSQYGHWSAVHDSMFSYIQVKDDEWVGREFNLVETVITGLKKDGEILKKEERLINQEDIYFTPQLIKYFHSISTSPENDDKYYIIYINNDGNEVVLSSEDIFNSNSNLVYDIYSQTDQIGNILNPLLKDPVDIQINAGNRNYKDVVMTIYGGEETEKDIYYFCAVEDIIDETAIPLLSRSSALFRYNQYAPMFSFDGSYISYITQTNNEFELNVVQRPKYNSAGDCVENEEPDNNSFSTAKHEKVGNILTYEDLGIDSFRFTSYAWHPEVNILFYVTNVNSEDIIRYYDAESKKSGVIDTGTLSNRYISVSPQGNYLLFTFSGYKDNSFHFINCEHKDDNTNVNCCGNKSTGHKIGVAKLEIQ</sequence>
<dbReference type="AlphaFoldDB" id="A0A381U7D8"/>
<dbReference type="EMBL" id="UINC01005775">
    <property type="protein sequence ID" value="SVA23468.1"/>
    <property type="molecule type" value="Genomic_DNA"/>
</dbReference>
<gene>
    <name evidence="1" type="ORF">METZ01_LOCUS76322</name>
</gene>
<name>A0A381U7D8_9ZZZZ</name>
<dbReference type="SUPFAM" id="SSF82171">
    <property type="entry name" value="DPP6 N-terminal domain-like"/>
    <property type="match status" value="1"/>
</dbReference>
<evidence type="ECO:0000313" key="1">
    <source>
        <dbReference type="EMBL" id="SVA23468.1"/>
    </source>
</evidence>
<accession>A0A381U7D8</accession>